<comment type="caution">
    <text evidence="13">The sequence shown here is derived from an EMBL/GenBank/DDBJ whole genome shotgun (WGS) entry which is preliminary data.</text>
</comment>
<dbReference type="FunFam" id="1.10.10.60:FF:000144">
    <property type="entry name" value="homeobox-leucine zipper protein ATHB-6-like"/>
    <property type="match status" value="1"/>
</dbReference>
<dbReference type="GO" id="GO:0005634">
    <property type="term" value="C:nucleus"/>
    <property type="evidence" value="ECO:0007669"/>
    <property type="project" value="UniProtKB-SubCell"/>
</dbReference>
<evidence type="ECO:0000259" key="12">
    <source>
        <dbReference type="PROSITE" id="PS50071"/>
    </source>
</evidence>
<keyword evidence="11" id="KW-0175">Coiled coil</keyword>
<dbReference type="Gene3D" id="1.20.5.400">
    <property type="match status" value="1"/>
</dbReference>
<dbReference type="InterPro" id="IPR045224">
    <property type="entry name" value="HDZip_class_I_plant"/>
</dbReference>
<evidence type="ECO:0000256" key="10">
    <source>
        <dbReference type="RuleBase" id="RU369038"/>
    </source>
</evidence>
<dbReference type="CDD" id="cd00086">
    <property type="entry name" value="homeodomain"/>
    <property type="match status" value="1"/>
</dbReference>
<evidence type="ECO:0000256" key="1">
    <source>
        <dbReference type="ARBA" id="ARBA00004123"/>
    </source>
</evidence>
<comment type="similarity">
    <text evidence="7 10">Belongs to the HD-ZIP homeobox family. Class I subfamily.</text>
</comment>
<name>A0AAD3RZT0_NEPGR</name>
<sequence>MDGGCRVYDGSDQMMTLLQHSHHQLPCPSEALDSLWLPSSSPSLHGSDTTVNFQDAHGRMISPTDVPNPLSRQRHREEIGDEDFDDSFHQPEKKRRLTTEQVQYLERSFEVENRLEPERKAQLATELRLQPRQVAIWFQNRRARFKTKQLEKDYNLLKASYDTLKASYENLLKEKEKLKIEVNVLTNKLKYKEKQTTSQEARSPIDIIRSEPQQAAAVMVSQNVGKASATMAATCKQEDASSKATSSVQIAHISQKGTILPC</sequence>
<evidence type="ECO:0000256" key="4">
    <source>
        <dbReference type="ARBA" id="ARBA00023155"/>
    </source>
</evidence>
<keyword evidence="2 10" id="KW-0805">Transcription regulation</keyword>
<dbReference type="AlphaFoldDB" id="A0AAD3RZT0"/>
<dbReference type="InterPro" id="IPR009057">
    <property type="entry name" value="Homeodomain-like_sf"/>
</dbReference>
<dbReference type="Proteomes" id="UP001279734">
    <property type="component" value="Unassembled WGS sequence"/>
</dbReference>
<evidence type="ECO:0000256" key="8">
    <source>
        <dbReference type="PROSITE-ProRule" id="PRU00108"/>
    </source>
</evidence>
<organism evidence="13 14">
    <name type="scientific">Nepenthes gracilis</name>
    <name type="common">Slender pitcher plant</name>
    <dbReference type="NCBI Taxonomy" id="150966"/>
    <lineage>
        <taxon>Eukaryota</taxon>
        <taxon>Viridiplantae</taxon>
        <taxon>Streptophyta</taxon>
        <taxon>Embryophyta</taxon>
        <taxon>Tracheophyta</taxon>
        <taxon>Spermatophyta</taxon>
        <taxon>Magnoliopsida</taxon>
        <taxon>eudicotyledons</taxon>
        <taxon>Gunneridae</taxon>
        <taxon>Pentapetalae</taxon>
        <taxon>Caryophyllales</taxon>
        <taxon>Nepenthaceae</taxon>
        <taxon>Nepenthes</taxon>
    </lineage>
</organism>
<comment type="function">
    <text evidence="10">Transcription factor.</text>
</comment>
<dbReference type="Pfam" id="PF02183">
    <property type="entry name" value="HALZ"/>
    <property type="match status" value="1"/>
</dbReference>
<dbReference type="PROSITE" id="PS00027">
    <property type="entry name" value="HOMEOBOX_1"/>
    <property type="match status" value="1"/>
</dbReference>
<evidence type="ECO:0000256" key="2">
    <source>
        <dbReference type="ARBA" id="ARBA00023015"/>
    </source>
</evidence>
<comment type="subcellular location">
    <subcellularLocation>
        <location evidence="1 8 9">Nucleus</location>
    </subcellularLocation>
</comment>
<dbReference type="Gene3D" id="1.10.10.60">
    <property type="entry name" value="Homeodomain-like"/>
    <property type="match status" value="1"/>
</dbReference>
<proteinExistence type="inferred from homology"/>
<evidence type="ECO:0000256" key="3">
    <source>
        <dbReference type="ARBA" id="ARBA00023125"/>
    </source>
</evidence>
<evidence type="ECO:0000313" key="13">
    <source>
        <dbReference type="EMBL" id="GMH01684.1"/>
    </source>
</evidence>
<gene>
    <name evidence="13" type="ORF">Nepgr_003523</name>
</gene>
<dbReference type="GO" id="GO:0000981">
    <property type="term" value="F:DNA-binding transcription factor activity, RNA polymerase II-specific"/>
    <property type="evidence" value="ECO:0007669"/>
    <property type="project" value="UniProtKB-UniRule"/>
</dbReference>
<dbReference type="PANTHER" id="PTHR24326">
    <property type="entry name" value="HOMEOBOX-LEUCINE ZIPPER PROTEIN"/>
    <property type="match status" value="1"/>
</dbReference>
<accession>A0AAD3RZT0</accession>
<protein>
    <recommendedName>
        <fullName evidence="10">Homeobox-leucine zipper protein</fullName>
    </recommendedName>
    <alternativeName>
        <fullName evidence="10">HD-ZIP protein</fullName>
    </alternativeName>
    <alternativeName>
        <fullName evidence="10">Homeodomain transcription factor</fullName>
    </alternativeName>
</protein>
<dbReference type="InterPro" id="IPR017970">
    <property type="entry name" value="Homeobox_CS"/>
</dbReference>
<dbReference type="EMBL" id="BSYO01000003">
    <property type="protein sequence ID" value="GMH01684.1"/>
    <property type="molecule type" value="Genomic_DNA"/>
</dbReference>
<keyword evidence="4 8" id="KW-0371">Homeobox</keyword>
<dbReference type="PROSITE" id="PS50071">
    <property type="entry name" value="HOMEOBOX_2"/>
    <property type="match status" value="1"/>
</dbReference>
<evidence type="ECO:0000256" key="11">
    <source>
        <dbReference type="SAM" id="Coils"/>
    </source>
</evidence>
<evidence type="ECO:0000256" key="9">
    <source>
        <dbReference type="RuleBase" id="RU000682"/>
    </source>
</evidence>
<dbReference type="SUPFAM" id="SSF46689">
    <property type="entry name" value="Homeodomain-like"/>
    <property type="match status" value="1"/>
</dbReference>
<keyword evidence="5 10" id="KW-0804">Transcription</keyword>
<keyword evidence="14" id="KW-1185">Reference proteome</keyword>
<dbReference type="SMART" id="SM00389">
    <property type="entry name" value="HOX"/>
    <property type="match status" value="1"/>
</dbReference>
<keyword evidence="3 8" id="KW-0238">DNA-binding</keyword>
<evidence type="ECO:0000313" key="14">
    <source>
        <dbReference type="Proteomes" id="UP001279734"/>
    </source>
</evidence>
<dbReference type="PANTHER" id="PTHR24326:SF610">
    <property type="entry name" value="HOMEOBOX-LEUCINE ZIPPER PROTEIN"/>
    <property type="match status" value="1"/>
</dbReference>
<evidence type="ECO:0000256" key="5">
    <source>
        <dbReference type="ARBA" id="ARBA00023163"/>
    </source>
</evidence>
<dbReference type="GO" id="GO:0000976">
    <property type="term" value="F:transcription cis-regulatory region binding"/>
    <property type="evidence" value="ECO:0007669"/>
    <property type="project" value="UniProtKB-ARBA"/>
</dbReference>
<dbReference type="Pfam" id="PF00046">
    <property type="entry name" value="Homeodomain"/>
    <property type="match status" value="1"/>
</dbReference>
<feature type="DNA-binding region" description="Homeobox" evidence="8">
    <location>
        <begin position="90"/>
        <end position="149"/>
    </location>
</feature>
<feature type="coiled-coil region" evidence="11">
    <location>
        <begin position="154"/>
        <end position="195"/>
    </location>
</feature>
<feature type="domain" description="Homeobox" evidence="12">
    <location>
        <begin position="88"/>
        <end position="148"/>
    </location>
</feature>
<dbReference type="GO" id="GO:0045893">
    <property type="term" value="P:positive regulation of DNA-templated transcription"/>
    <property type="evidence" value="ECO:0007669"/>
    <property type="project" value="TreeGrafter"/>
</dbReference>
<dbReference type="InterPro" id="IPR003106">
    <property type="entry name" value="Leu_zip_homeo"/>
</dbReference>
<keyword evidence="6 8" id="KW-0539">Nucleus</keyword>
<evidence type="ECO:0000256" key="7">
    <source>
        <dbReference type="ARBA" id="ARBA00025748"/>
    </source>
</evidence>
<reference evidence="13" key="1">
    <citation type="submission" date="2023-05" db="EMBL/GenBank/DDBJ databases">
        <title>Nepenthes gracilis genome sequencing.</title>
        <authorList>
            <person name="Fukushima K."/>
        </authorList>
    </citation>
    <scope>NUCLEOTIDE SEQUENCE</scope>
    <source>
        <strain evidence="13">SING2019-196</strain>
    </source>
</reference>
<dbReference type="InterPro" id="IPR001356">
    <property type="entry name" value="HD"/>
</dbReference>
<evidence type="ECO:0000256" key="6">
    <source>
        <dbReference type="ARBA" id="ARBA00023242"/>
    </source>
</evidence>